<organism evidence="1 2">
    <name type="scientific">Rubroshorea leprosula</name>
    <dbReference type="NCBI Taxonomy" id="152421"/>
    <lineage>
        <taxon>Eukaryota</taxon>
        <taxon>Viridiplantae</taxon>
        <taxon>Streptophyta</taxon>
        <taxon>Embryophyta</taxon>
        <taxon>Tracheophyta</taxon>
        <taxon>Spermatophyta</taxon>
        <taxon>Magnoliopsida</taxon>
        <taxon>eudicotyledons</taxon>
        <taxon>Gunneridae</taxon>
        <taxon>Pentapetalae</taxon>
        <taxon>rosids</taxon>
        <taxon>malvids</taxon>
        <taxon>Malvales</taxon>
        <taxon>Dipterocarpaceae</taxon>
        <taxon>Rubroshorea</taxon>
    </lineage>
</organism>
<name>A0AAV5HW83_9ROSI</name>
<dbReference type="Proteomes" id="UP001054252">
    <property type="component" value="Unassembled WGS sequence"/>
</dbReference>
<evidence type="ECO:0000313" key="2">
    <source>
        <dbReference type="Proteomes" id="UP001054252"/>
    </source>
</evidence>
<protein>
    <submittedName>
        <fullName evidence="1">Uncharacterized protein</fullName>
    </submittedName>
</protein>
<evidence type="ECO:0000313" key="1">
    <source>
        <dbReference type="EMBL" id="GKU89676.1"/>
    </source>
</evidence>
<keyword evidence="2" id="KW-1185">Reference proteome</keyword>
<gene>
    <name evidence="1" type="ORF">SLEP1_g3782</name>
</gene>
<dbReference type="EMBL" id="BPVZ01000003">
    <property type="protein sequence ID" value="GKU89676.1"/>
    <property type="molecule type" value="Genomic_DNA"/>
</dbReference>
<dbReference type="AlphaFoldDB" id="A0AAV5HW83"/>
<sequence>MVKFRALCICGTFSQVHVDLFGTWLCLELGWPMDFRTMVR</sequence>
<reference evidence="1 2" key="1">
    <citation type="journal article" date="2021" name="Commun. Biol.">
        <title>The genome of Shorea leprosula (Dipterocarpaceae) highlights the ecological relevance of drought in aseasonal tropical rainforests.</title>
        <authorList>
            <person name="Ng K.K.S."/>
            <person name="Kobayashi M.J."/>
            <person name="Fawcett J.A."/>
            <person name="Hatakeyama M."/>
            <person name="Paape T."/>
            <person name="Ng C.H."/>
            <person name="Ang C.C."/>
            <person name="Tnah L.H."/>
            <person name="Lee C.T."/>
            <person name="Nishiyama T."/>
            <person name="Sese J."/>
            <person name="O'Brien M.J."/>
            <person name="Copetti D."/>
            <person name="Mohd Noor M.I."/>
            <person name="Ong R.C."/>
            <person name="Putra M."/>
            <person name="Sireger I.Z."/>
            <person name="Indrioko S."/>
            <person name="Kosugi Y."/>
            <person name="Izuno A."/>
            <person name="Isagi Y."/>
            <person name="Lee S.L."/>
            <person name="Shimizu K.K."/>
        </authorList>
    </citation>
    <scope>NUCLEOTIDE SEQUENCE [LARGE SCALE GENOMIC DNA]</scope>
    <source>
        <strain evidence="1">214</strain>
    </source>
</reference>
<accession>A0AAV5HW83</accession>
<comment type="caution">
    <text evidence="1">The sequence shown here is derived from an EMBL/GenBank/DDBJ whole genome shotgun (WGS) entry which is preliminary data.</text>
</comment>
<proteinExistence type="predicted"/>